<protein>
    <recommendedName>
        <fullName evidence="7">Fatty acid hydroxylase domain-containing protein</fullName>
    </recommendedName>
</protein>
<keyword evidence="4 6" id="KW-0472">Membrane</keyword>
<dbReference type="Proteomes" id="UP001456524">
    <property type="component" value="Unassembled WGS sequence"/>
</dbReference>
<dbReference type="InterPro" id="IPR006694">
    <property type="entry name" value="Fatty_acid_hydroxylase"/>
</dbReference>
<evidence type="ECO:0000259" key="7">
    <source>
        <dbReference type="Pfam" id="PF04116"/>
    </source>
</evidence>
<feature type="transmembrane region" description="Helical" evidence="6">
    <location>
        <begin position="5"/>
        <end position="22"/>
    </location>
</feature>
<evidence type="ECO:0000313" key="8">
    <source>
        <dbReference type="EMBL" id="KAK8161712.1"/>
    </source>
</evidence>
<keyword evidence="2 6" id="KW-0812">Transmembrane</keyword>
<feature type="region of interest" description="Disordered" evidence="5">
    <location>
        <begin position="295"/>
        <end position="334"/>
    </location>
</feature>
<accession>A0ABR1XNI1</accession>
<evidence type="ECO:0000256" key="4">
    <source>
        <dbReference type="ARBA" id="ARBA00023136"/>
    </source>
</evidence>
<sequence>MLETILGLPLLSYIFLPIYTSWSTRLNILFFMLTWSMLLVSYPPWQVEALGTLAVRTIFFLLPALASLLLDTGIPSLAVAIKAQGEVGLPGRLGPRRLLKLVGWSVFNVLLGVALQLAIELFAAKLLRVRSALRVAKTLPAPYEIAKHVGGAFLLRGVLQYYIHRDLLHCQHSRLAKYHREWALSIRAPFALAATYDHPLCYLLHHWLPLFVPAAVFRCHVLTYQLLLALVSLEEFFVYSGYSVLPSGIMLSGMARRADTHALTGGKGNYAPLGVLDWLHGTSVGSDVSDDVRQELEKHDVKQKAGNAVDGATSKLNVRKGKKSSIASSRSATS</sequence>
<dbReference type="EMBL" id="JBBWUH010000007">
    <property type="protein sequence ID" value="KAK8161712.1"/>
    <property type="molecule type" value="Genomic_DNA"/>
</dbReference>
<keyword evidence="3 6" id="KW-1133">Transmembrane helix</keyword>
<keyword evidence="9" id="KW-1185">Reference proteome</keyword>
<gene>
    <name evidence="8" type="ORF">IWX90DRAFT_387938</name>
</gene>
<dbReference type="Pfam" id="PF04116">
    <property type="entry name" value="FA_hydroxylase"/>
    <property type="match status" value="1"/>
</dbReference>
<evidence type="ECO:0000256" key="1">
    <source>
        <dbReference type="ARBA" id="ARBA00004370"/>
    </source>
</evidence>
<dbReference type="PANTHER" id="PTHR11863">
    <property type="entry name" value="STEROL DESATURASE"/>
    <property type="match status" value="1"/>
</dbReference>
<reference evidence="8 9" key="1">
    <citation type="journal article" date="2022" name="G3 (Bethesda)">
        <title>Enemy or ally: a genomic approach to elucidate the lifestyle of Phyllosticta citrichinaensis.</title>
        <authorList>
            <person name="Buijs V.A."/>
            <person name="Groenewald J.Z."/>
            <person name="Haridas S."/>
            <person name="LaButti K.M."/>
            <person name="Lipzen A."/>
            <person name="Martin F.M."/>
            <person name="Barry K."/>
            <person name="Grigoriev I.V."/>
            <person name="Crous P.W."/>
            <person name="Seidl M.F."/>
        </authorList>
    </citation>
    <scope>NUCLEOTIDE SEQUENCE [LARGE SCALE GENOMIC DNA]</scope>
    <source>
        <strain evidence="8 9">CBS 129764</strain>
    </source>
</reference>
<name>A0ABR1XNI1_9PEZI</name>
<evidence type="ECO:0000256" key="6">
    <source>
        <dbReference type="SAM" id="Phobius"/>
    </source>
</evidence>
<feature type="transmembrane region" description="Helical" evidence="6">
    <location>
        <begin position="57"/>
        <end position="81"/>
    </location>
</feature>
<feature type="domain" description="Fatty acid hydroxylase" evidence="7">
    <location>
        <begin position="152"/>
        <end position="282"/>
    </location>
</feature>
<evidence type="ECO:0000256" key="5">
    <source>
        <dbReference type="SAM" id="MobiDB-lite"/>
    </source>
</evidence>
<evidence type="ECO:0000313" key="9">
    <source>
        <dbReference type="Proteomes" id="UP001456524"/>
    </source>
</evidence>
<comment type="subcellular location">
    <subcellularLocation>
        <location evidence="1">Membrane</location>
    </subcellularLocation>
</comment>
<feature type="compositionally biased region" description="Low complexity" evidence="5">
    <location>
        <begin position="324"/>
        <end position="334"/>
    </location>
</feature>
<proteinExistence type="predicted"/>
<evidence type="ECO:0000256" key="2">
    <source>
        <dbReference type="ARBA" id="ARBA00022692"/>
    </source>
</evidence>
<organism evidence="8 9">
    <name type="scientific">Phyllosticta citrichinensis</name>
    <dbReference type="NCBI Taxonomy" id="1130410"/>
    <lineage>
        <taxon>Eukaryota</taxon>
        <taxon>Fungi</taxon>
        <taxon>Dikarya</taxon>
        <taxon>Ascomycota</taxon>
        <taxon>Pezizomycotina</taxon>
        <taxon>Dothideomycetes</taxon>
        <taxon>Dothideomycetes incertae sedis</taxon>
        <taxon>Botryosphaeriales</taxon>
        <taxon>Phyllostictaceae</taxon>
        <taxon>Phyllosticta</taxon>
    </lineage>
</organism>
<feature type="transmembrane region" description="Helical" evidence="6">
    <location>
        <begin position="101"/>
        <end position="124"/>
    </location>
</feature>
<comment type="caution">
    <text evidence="8">The sequence shown here is derived from an EMBL/GenBank/DDBJ whole genome shotgun (WGS) entry which is preliminary data.</text>
</comment>
<evidence type="ECO:0000256" key="3">
    <source>
        <dbReference type="ARBA" id="ARBA00022989"/>
    </source>
</evidence>
<feature type="transmembrane region" description="Helical" evidence="6">
    <location>
        <begin position="28"/>
        <end position="45"/>
    </location>
</feature>
<dbReference type="InterPro" id="IPR050307">
    <property type="entry name" value="Sterol_Desaturase_Related"/>
</dbReference>